<feature type="binding site" evidence="7">
    <location>
        <position position="183"/>
    </location>
    <ligand>
        <name>substrate</name>
    </ligand>
</feature>
<keyword evidence="2 7" id="KW-0819">tRNA processing</keyword>
<evidence type="ECO:0000256" key="3">
    <source>
        <dbReference type="ARBA" id="ARBA00022723"/>
    </source>
</evidence>
<feature type="binding site" evidence="7">
    <location>
        <begin position="133"/>
        <end position="137"/>
    </location>
    <ligand>
        <name>substrate</name>
    </ligand>
</feature>
<dbReference type="NCBIfam" id="TIGR00329">
    <property type="entry name" value="gcp_kae1"/>
    <property type="match status" value="1"/>
</dbReference>
<dbReference type="GO" id="GO:0005737">
    <property type="term" value="C:cytoplasm"/>
    <property type="evidence" value="ECO:0007669"/>
    <property type="project" value="UniProtKB-SubCell"/>
</dbReference>
<comment type="subcellular location">
    <subcellularLocation>
        <location evidence="7">Cytoplasm</location>
    </subcellularLocation>
</comment>
<name>C6HWB6_9BACT</name>
<keyword evidence="1 7" id="KW-0808">Transferase</keyword>
<keyword evidence="10" id="KW-1185">Reference proteome</keyword>
<feature type="binding site" evidence="7">
    <location>
        <position position="166"/>
    </location>
    <ligand>
        <name>substrate</name>
    </ligand>
</feature>
<reference evidence="9 10" key="1">
    <citation type="journal article" date="2009" name="Appl. Environ. Microbiol.">
        <title>Community genomic and proteomic analyses of chemoautotrophic iron-oxidizing "Leptospirillum rubarum" (Group II) and "Leptospirillum ferrodiazotrophum" (Group III) bacteria in acid mine drainage biofilms.</title>
        <authorList>
            <person name="Goltsman D.S."/>
            <person name="Denef V.J."/>
            <person name="Singer S.W."/>
            <person name="VerBerkmoes N.C."/>
            <person name="Lefsrud M."/>
            <person name="Mueller R.S."/>
            <person name="Dick G.J."/>
            <person name="Sun C.L."/>
            <person name="Wheeler K.E."/>
            <person name="Zemla A."/>
            <person name="Baker B.J."/>
            <person name="Hauser L."/>
            <person name="Land M."/>
            <person name="Shah M.B."/>
            <person name="Thelen M.P."/>
            <person name="Hettich R.L."/>
            <person name="Banfield J.F."/>
        </authorList>
    </citation>
    <scope>NUCLEOTIDE SEQUENCE [LARGE SCALE GENOMIC DNA]</scope>
</reference>
<dbReference type="Proteomes" id="UP000009374">
    <property type="component" value="Unassembled WGS sequence"/>
</dbReference>
<dbReference type="NCBIfam" id="TIGR03723">
    <property type="entry name" value="T6A_TsaD_YgjD"/>
    <property type="match status" value="1"/>
</dbReference>
<keyword evidence="3 7" id="KW-0479">Metal-binding</keyword>
<evidence type="ECO:0000313" key="9">
    <source>
        <dbReference type="EMBL" id="EES53094.1"/>
    </source>
</evidence>
<comment type="similarity">
    <text evidence="7">Belongs to the KAE1 / TsaD family.</text>
</comment>
<feature type="binding site" evidence="7">
    <location>
        <position position="110"/>
    </location>
    <ligand>
        <name>Fe cation</name>
        <dbReference type="ChEBI" id="CHEBI:24875"/>
    </ligand>
</feature>
<comment type="cofactor">
    <cofactor evidence="7">
        <name>Fe(2+)</name>
        <dbReference type="ChEBI" id="CHEBI:29033"/>
    </cofactor>
    <text evidence="7">Binds 1 Fe(2+) ion per subunit.</text>
</comment>
<comment type="catalytic activity">
    <reaction evidence="6 7">
        <text>L-threonylcarbamoyladenylate + adenosine(37) in tRNA = N(6)-L-threonylcarbamoyladenosine(37) in tRNA + AMP + H(+)</text>
        <dbReference type="Rhea" id="RHEA:37059"/>
        <dbReference type="Rhea" id="RHEA-COMP:10162"/>
        <dbReference type="Rhea" id="RHEA-COMP:10163"/>
        <dbReference type="ChEBI" id="CHEBI:15378"/>
        <dbReference type="ChEBI" id="CHEBI:73682"/>
        <dbReference type="ChEBI" id="CHEBI:74411"/>
        <dbReference type="ChEBI" id="CHEBI:74418"/>
        <dbReference type="ChEBI" id="CHEBI:456215"/>
        <dbReference type="EC" id="2.3.1.234"/>
    </reaction>
</comment>
<evidence type="ECO:0000259" key="8">
    <source>
        <dbReference type="Pfam" id="PF00814"/>
    </source>
</evidence>
<evidence type="ECO:0000256" key="5">
    <source>
        <dbReference type="ARBA" id="ARBA00023315"/>
    </source>
</evidence>
<dbReference type="EMBL" id="GG693869">
    <property type="protein sequence ID" value="EES53094.1"/>
    <property type="molecule type" value="Genomic_DNA"/>
</dbReference>
<evidence type="ECO:0000256" key="2">
    <source>
        <dbReference type="ARBA" id="ARBA00022694"/>
    </source>
</evidence>
<keyword evidence="7" id="KW-0963">Cytoplasm</keyword>
<evidence type="ECO:0000256" key="6">
    <source>
        <dbReference type="ARBA" id="ARBA00048117"/>
    </source>
</evidence>
<feature type="binding site" evidence="7">
    <location>
        <position position="299"/>
    </location>
    <ligand>
        <name>Fe cation</name>
        <dbReference type="ChEBI" id="CHEBI:24875"/>
    </ligand>
</feature>
<feature type="binding site" evidence="7">
    <location>
        <position position="114"/>
    </location>
    <ligand>
        <name>Fe cation</name>
        <dbReference type="ChEBI" id="CHEBI:24875"/>
    </ligand>
</feature>
<feature type="domain" description="Gcp-like" evidence="8">
    <location>
        <begin position="23"/>
        <end position="305"/>
    </location>
</feature>
<dbReference type="PANTHER" id="PTHR11735">
    <property type="entry name" value="TRNA N6-ADENOSINE THREONYLCARBAMOYLTRANSFERASE"/>
    <property type="match status" value="1"/>
</dbReference>
<feature type="binding site" evidence="7">
    <location>
        <position position="271"/>
    </location>
    <ligand>
        <name>substrate</name>
    </ligand>
</feature>
<dbReference type="PRINTS" id="PR00789">
    <property type="entry name" value="OSIALOPTASE"/>
</dbReference>
<keyword evidence="4 7" id="KW-0408">Iron</keyword>
<dbReference type="GO" id="GO:0061711">
    <property type="term" value="F:tRNA N(6)-L-threonylcarbamoyladenine synthase activity"/>
    <property type="evidence" value="ECO:0007669"/>
    <property type="project" value="UniProtKB-EC"/>
</dbReference>
<evidence type="ECO:0000256" key="7">
    <source>
        <dbReference type="HAMAP-Rule" id="MF_01445"/>
    </source>
</evidence>
<dbReference type="AlphaFoldDB" id="C6HWB6"/>
<dbReference type="GO" id="GO:0002949">
    <property type="term" value="P:tRNA threonylcarbamoyladenosine modification"/>
    <property type="evidence" value="ECO:0007669"/>
    <property type="project" value="UniProtKB-UniRule"/>
</dbReference>
<dbReference type="GO" id="GO:0005506">
    <property type="term" value="F:iron ion binding"/>
    <property type="evidence" value="ECO:0007669"/>
    <property type="project" value="UniProtKB-UniRule"/>
</dbReference>
<proteinExistence type="inferred from homology"/>
<accession>C6HWB6</accession>
<dbReference type="Pfam" id="PF00814">
    <property type="entry name" value="TsaD"/>
    <property type="match status" value="1"/>
</dbReference>
<keyword evidence="5 7" id="KW-0012">Acyltransferase</keyword>
<evidence type="ECO:0000256" key="1">
    <source>
        <dbReference type="ARBA" id="ARBA00022679"/>
    </source>
</evidence>
<dbReference type="HAMAP" id="MF_01445">
    <property type="entry name" value="TsaD"/>
    <property type="match status" value="1"/>
</dbReference>
<organism evidence="9 10">
    <name type="scientific">Leptospirillum ferrodiazotrophum</name>
    <dbReference type="NCBI Taxonomy" id="412449"/>
    <lineage>
        <taxon>Bacteria</taxon>
        <taxon>Pseudomonadati</taxon>
        <taxon>Nitrospirota</taxon>
        <taxon>Nitrospiria</taxon>
        <taxon>Nitrospirales</taxon>
        <taxon>Nitrospiraceae</taxon>
        <taxon>Leptospirillum</taxon>
    </lineage>
</organism>
<gene>
    <name evidence="7" type="primary">tsaD</name>
    <name evidence="9" type="ORF">UBAL3_80420044</name>
</gene>
<comment type="function">
    <text evidence="7">Required for the formation of a threonylcarbamoyl group on adenosine at position 37 (t(6)A37) in tRNAs that read codons beginning with adenine. Is involved in the transfer of the threonylcarbamoyl moiety of threonylcarbamoyl-AMP (TC-AMP) to the N6 group of A37, together with TsaE and TsaB. TsaD likely plays a direct catalytic role in this reaction.</text>
</comment>
<sequence length="334" mass="35558">MILALETSCDDTSVALVDMTGAILFHRSLSQISLHAPFGGVVPELASRTHALHLPQLVADAFKETGRGLSDLTAVALTIGPGLSGGLLSAIAYLKGLCFFSRLPIIPVHHVRAHLRVAVGSVEEIPHGALGLVVSGGHSHLYGLSAWPKLELLARTVDDAAGEAFDKGAKALGLPYPGGPEIERLASLYEGEVNRLVKNIQTPLPFDMSFSGLKTAFVSLVSREGKDPSRRPYLAATCQEAIISHIVDRLGKALRHYRPPALLVGGGVAANGAFRKALESLCGEMGVSLFVAPRPLCGDNAVMVALMGLEIFRSGQFSSFPYDEIAPRPRWDED</sequence>
<protein>
    <recommendedName>
        <fullName evidence="7">tRNA N6-adenosine threonylcarbamoyltransferase</fullName>
        <ecNumber evidence="7">2.3.1.234</ecNumber>
    </recommendedName>
    <alternativeName>
        <fullName evidence="7">N6-L-threonylcarbamoyladenine synthase</fullName>
        <shortName evidence="7">t(6)A synthase</shortName>
    </alternativeName>
    <alternativeName>
        <fullName evidence="7">t(6)A37 threonylcarbamoyladenosine biosynthesis protein TsaD</fullName>
    </alternativeName>
    <alternativeName>
        <fullName evidence="7">tRNA threonylcarbamoyladenosine biosynthesis protein TsaD</fullName>
    </alternativeName>
</protein>
<dbReference type="InterPro" id="IPR017861">
    <property type="entry name" value="KAE1/TsaD"/>
</dbReference>
<evidence type="ECO:0000256" key="4">
    <source>
        <dbReference type="ARBA" id="ARBA00023004"/>
    </source>
</evidence>
<dbReference type="PANTHER" id="PTHR11735:SF6">
    <property type="entry name" value="TRNA N6-ADENOSINE THREONYLCARBAMOYLTRANSFERASE, MITOCHONDRIAL"/>
    <property type="match status" value="1"/>
</dbReference>
<dbReference type="InterPro" id="IPR000905">
    <property type="entry name" value="Gcp-like_dom"/>
</dbReference>
<dbReference type="Gene3D" id="3.30.420.40">
    <property type="match status" value="2"/>
</dbReference>
<dbReference type="InterPro" id="IPR022450">
    <property type="entry name" value="TsaD"/>
</dbReference>
<dbReference type="EC" id="2.3.1.234" evidence="7"/>
<dbReference type="SUPFAM" id="SSF53067">
    <property type="entry name" value="Actin-like ATPase domain"/>
    <property type="match status" value="1"/>
</dbReference>
<evidence type="ECO:0000313" key="10">
    <source>
        <dbReference type="Proteomes" id="UP000009374"/>
    </source>
</evidence>
<feature type="binding site" evidence="7">
    <location>
        <position position="179"/>
    </location>
    <ligand>
        <name>substrate</name>
    </ligand>
</feature>
<dbReference type="InterPro" id="IPR043129">
    <property type="entry name" value="ATPase_NBD"/>
</dbReference>